<sequence>MESIFRITEKPQKYGIQSPTPLVVKRLLNTSLTIPESFQTDW</sequence>
<name>A0A7W5E2L5_9BACT</name>
<evidence type="ECO:0000313" key="2">
    <source>
        <dbReference type="Proteomes" id="UP000536179"/>
    </source>
</evidence>
<accession>A0A7W5E2L5</accession>
<gene>
    <name evidence="1" type="ORF">FHS27_004802</name>
</gene>
<comment type="caution">
    <text evidence="1">The sequence shown here is derived from an EMBL/GenBank/DDBJ whole genome shotgun (WGS) entry which is preliminary data.</text>
</comment>
<keyword evidence="2" id="KW-1185">Reference proteome</keyword>
<proteinExistence type="predicted"/>
<organism evidence="1 2">
    <name type="scientific">Aporhodopirellula rubra</name>
    <dbReference type="NCBI Taxonomy" id="980271"/>
    <lineage>
        <taxon>Bacteria</taxon>
        <taxon>Pseudomonadati</taxon>
        <taxon>Planctomycetota</taxon>
        <taxon>Planctomycetia</taxon>
        <taxon>Pirellulales</taxon>
        <taxon>Pirellulaceae</taxon>
        <taxon>Aporhodopirellula</taxon>
    </lineage>
</organism>
<dbReference type="AlphaFoldDB" id="A0A7W5E2L5"/>
<evidence type="ECO:0000313" key="1">
    <source>
        <dbReference type="EMBL" id="MBB3208968.1"/>
    </source>
</evidence>
<reference evidence="1 2" key="1">
    <citation type="submission" date="2020-08" db="EMBL/GenBank/DDBJ databases">
        <title>Genomic Encyclopedia of Type Strains, Phase III (KMG-III): the genomes of soil and plant-associated and newly described type strains.</title>
        <authorList>
            <person name="Whitman W."/>
        </authorList>
    </citation>
    <scope>NUCLEOTIDE SEQUENCE [LARGE SCALE GENOMIC DNA]</scope>
    <source>
        <strain evidence="1 2">CECT 8075</strain>
    </source>
</reference>
<protein>
    <submittedName>
        <fullName evidence="1">Uncharacterized protein</fullName>
    </submittedName>
</protein>
<dbReference type="EMBL" id="JACHXU010000019">
    <property type="protein sequence ID" value="MBB3208968.1"/>
    <property type="molecule type" value="Genomic_DNA"/>
</dbReference>
<dbReference type="Proteomes" id="UP000536179">
    <property type="component" value="Unassembled WGS sequence"/>
</dbReference>